<feature type="region of interest" description="Disordered" evidence="8">
    <location>
        <begin position="331"/>
        <end position="358"/>
    </location>
</feature>
<feature type="domain" description="Ethylene insensitive 3-like DNA-binding" evidence="10">
    <location>
        <begin position="314"/>
        <end position="562"/>
    </location>
</feature>
<dbReference type="Pfam" id="PF23598">
    <property type="entry name" value="LRR_14"/>
    <property type="match status" value="1"/>
</dbReference>
<accession>A0ABR2SVU3</accession>
<evidence type="ECO:0000256" key="7">
    <source>
        <dbReference type="ARBA" id="ARBA00023242"/>
    </source>
</evidence>
<feature type="domain" description="Disease resistance R13L4/SHOC-2-like LRR" evidence="12">
    <location>
        <begin position="71"/>
        <end position="167"/>
    </location>
</feature>
<feature type="chain" id="PRO_5047169979" evidence="9">
    <location>
        <begin position="23"/>
        <end position="876"/>
    </location>
</feature>
<dbReference type="Gene3D" id="1.10.3180.10">
    <property type="entry name" value="DNA-binding domain of EIN3-like"/>
    <property type="match status" value="2"/>
</dbReference>
<keyword evidence="6" id="KW-0936">Ethylene signaling pathway</keyword>
<evidence type="ECO:0000256" key="5">
    <source>
        <dbReference type="ARBA" id="ARBA00022737"/>
    </source>
</evidence>
<dbReference type="InterPro" id="IPR047091">
    <property type="entry name" value="EIN3-like_DNA-bd"/>
</dbReference>
<keyword evidence="3" id="KW-0433">Leucine-rich repeat</keyword>
<feature type="domain" description="Leucine-rich repeat-containing N-terminal plant-type" evidence="11">
    <location>
        <begin position="23"/>
        <end position="62"/>
    </location>
</feature>
<evidence type="ECO:0000256" key="4">
    <source>
        <dbReference type="ARBA" id="ARBA00022729"/>
    </source>
</evidence>
<dbReference type="Proteomes" id="UP001396334">
    <property type="component" value="Unassembled WGS sequence"/>
</dbReference>
<dbReference type="SUPFAM" id="SSF52058">
    <property type="entry name" value="L domain-like"/>
    <property type="match status" value="1"/>
</dbReference>
<dbReference type="InterPro" id="IPR055414">
    <property type="entry name" value="LRR_R13L4/SHOC2-like"/>
</dbReference>
<proteinExistence type="inferred from homology"/>
<gene>
    <name evidence="13" type="ORF">V6N11_026186</name>
</gene>
<evidence type="ECO:0000259" key="12">
    <source>
        <dbReference type="Pfam" id="PF23598"/>
    </source>
</evidence>
<dbReference type="Pfam" id="PF04873">
    <property type="entry name" value="EIN3_DNA-bd"/>
    <property type="match status" value="1"/>
</dbReference>
<evidence type="ECO:0000256" key="6">
    <source>
        <dbReference type="ARBA" id="ARBA00022745"/>
    </source>
</evidence>
<organism evidence="13 14">
    <name type="scientific">Hibiscus sabdariffa</name>
    <name type="common">roselle</name>
    <dbReference type="NCBI Taxonomy" id="183260"/>
    <lineage>
        <taxon>Eukaryota</taxon>
        <taxon>Viridiplantae</taxon>
        <taxon>Streptophyta</taxon>
        <taxon>Embryophyta</taxon>
        <taxon>Tracheophyta</taxon>
        <taxon>Spermatophyta</taxon>
        <taxon>Magnoliopsida</taxon>
        <taxon>eudicotyledons</taxon>
        <taxon>Gunneridae</taxon>
        <taxon>Pentapetalae</taxon>
        <taxon>rosids</taxon>
        <taxon>malvids</taxon>
        <taxon>Malvales</taxon>
        <taxon>Malvaceae</taxon>
        <taxon>Malvoideae</taxon>
        <taxon>Hibiscus</taxon>
    </lineage>
</organism>
<keyword evidence="14" id="KW-1185">Reference proteome</keyword>
<dbReference type="InterPro" id="IPR006957">
    <property type="entry name" value="EIN3"/>
</dbReference>
<dbReference type="Gene3D" id="3.80.10.10">
    <property type="entry name" value="Ribonuclease Inhibitor"/>
    <property type="match status" value="1"/>
</dbReference>
<sequence>MAASIWAWAFCVAITLLPSVLGNSEGDALYTLRRSLTDPDNVLQSWDPTLVNPCTWFHITCNQDNRVTRVDLGNSNLSGHLVPVLGRLEHLQYLELYKNNIQGTIPTELGNLKSLISLDLYNNNISGTIPPSLGKLKSLVFLRLNDNRLTGPIPRELVGISSLKVVDVSNNDLCGTIPTSGPFEHIPLNNFEKNSRLEGPELLGLANVPDKLVFDAIVLVATSLLLSSLLSALWNKPKSGVFQVKEGISVGDLKLYLGITMMFDDMGICGDMDFFSAPFGEKDVAVPAGAMVASHAEPEATAEDDYSDEEIDVDELERRMWRDKMRLKRLKQQNKSKDGLVDMSKHRQSQEQARKKKMSRAQDGILKYMLKMMEVCKAQGFVYGIIPEKGKPVTGASDNLREWWKDKVRFDRNGPAAIAKYQADNSIPGNNDGCNSIGPTPHTLQELQDTTLGSLLSALMQHCNPPQRRFPLEKGIHPPWWPTGNEEWWPHLGLPKDQAPPPYKKPHDLKKAWKVGVLTAVIKHMSPDIAKIRKLVRQSKCLQDKMTAKESATWLAVINQEEALARELYPESCPPLSSGGGSGSLVINDCSEYDVEGAEDEPNFDVQELKPGNLNLSDFGVDRMRAVQQPPYPINGEVSNLDFMRKRKPCNDLNIVEHKIYTCEFLQCPYSEIQLGFHDRTARDNHQLTCPYRNSSLLFGGSNFSVNEVKPVIFPQAFVQSKPTAPTAVTSVQTFDLSELGVPEDGLKMISELMSTYDNDIQGNKNLNLSSNPVAHGQNIPQPKIQQQQDEYFHGQGVMMEGNFFQESGIPNNHQMVPQGEGQFGNFKGLNSHSNNNNFPSIFGSPFDLSSFDYKDDLQAVEMDTMPRQDASIWFQ</sequence>
<dbReference type="EMBL" id="JBBPBN010000011">
    <property type="protein sequence ID" value="KAK9029062.1"/>
    <property type="molecule type" value="Genomic_DNA"/>
</dbReference>
<reference evidence="13 14" key="1">
    <citation type="journal article" date="2024" name="G3 (Bethesda)">
        <title>Genome assembly of Hibiscus sabdariffa L. provides insights into metabolisms of medicinal natural products.</title>
        <authorList>
            <person name="Kim T."/>
        </authorList>
    </citation>
    <scope>NUCLEOTIDE SEQUENCE [LARGE SCALE GENOMIC DNA]</scope>
    <source>
        <strain evidence="13">TK-2024</strain>
        <tissue evidence="13">Old leaves</tissue>
    </source>
</reference>
<evidence type="ECO:0000259" key="10">
    <source>
        <dbReference type="Pfam" id="PF04873"/>
    </source>
</evidence>
<feature type="signal peptide" evidence="9">
    <location>
        <begin position="1"/>
        <end position="22"/>
    </location>
</feature>
<evidence type="ECO:0000313" key="13">
    <source>
        <dbReference type="EMBL" id="KAK9029062.1"/>
    </source>
</evidence>
<feature type="compositionally biased region" description="Basic and acidic residues" evidence="8">
    <location>
        <begin position="335"/>
        <end position="353"/>
    </location>
</feature>
<comment type="similarity">
    <text evidence="2">Belongs to the EIN3 family.</text>
</comment>
<dbReference type="PANTHER" id="PTHR33305">
    <property type="entry name" value="ETHYLENE INSENSITIVE 3-LIKE 2 PROTEIN"/>
    <property type="match status" value="1"/>
</dbReference>
<evidence type="ECO:0000256" key="8">
    <source>
        <dbReference type="SAM" id="MobiDB-lite"/>
    </source>
</evidence>
<dbReference type="InterPro" id="IPR013210">
    <property type="entry name" value="LRR_N_plant-typ"/>
</dbReference>
<evidence type="ECO:0000256" key="2">
    <source>
        <dbReference type="ARBA" id="ARBA00009416"/>
    </source>
</evidence>
<dbReference type="InterPro" id="IPR032675">
    <property type="entry name" value="LRR_dom_sf"/>
</dbReference>
<keyword evidence="7" id="KW-0539">Nucleus</keyword>
<dbReference type="InterPro" id="IPR023278">
    <property type="entry name" value="Ethylene_insens-like_DNA-bd"/>
</dbReference>
<keyword evidence="5" id="KW-0677">Repeat</keyword>
<evidence type="ECO:0000259" key="11">
    <source>
        <dbReference type="Pfam" id="PF08263"/>
    </source>
</evidence>
<dbReference type="SUPFAM" id="SSF116768">
    <property type="entry name" value="DNA-binding domain of EIN3-like"/>
    <property type="match status" value="1"/>
</dbReference>
<evidence type="ECO:0000256" key="9">
    <source>
        <dbReference type="SAM" id="SignalP"/>
    </source>
</evidence>
<comment type="subcellular location">
    <subcellularLocation>
        <location evidence="1">Nucleus</location>
    </subcellularLocation>
</comment>
<name>A0ABR2SVU3_9ROSI</name>
<evidence type="ECO:0000313" key="14">
    <source>
        <dbReference type="Proteomes" id="UP001396334"/>
    </source>
</evidence>
<dbReference type="Pfam" id="PF08263">
    <property type="entry name" value="LRRNT_2"/>
    <property type="match status" value="1"/>
</dbReference>
<keyword evidence="4 9" id="KW-0732">Signal</keyword>
<evidence type="ECO:0000256" key="1">
    <source>
        <dbReference type="ARBA" id="ARBA00004123"/>
    </source>
</evidence>
<dbReference type="PANTHER" id="PTHR33305:SF11">
    <property type="entry name" value="PROTEIN ETHYLENE INSENSITIVE 3"/>
    <property type="match status" value="1"/>
</dbReference>
<protein>
    <submittedName>
        <fullName evidence="13">Uncharacterized protein</fullName>
    </submittedName>
</protein>
<evidence type="ECO:0000256" key="3">
    <source>
        <dbReference type="ARBA" id="ARBA00022614"/>
    </source>
</evidence>
<comment type="caution">
    <text evidence="13">The sequence shown here is derived from an EMBL/GenBank/DDBJ whole genome shotgun (WGS) entry which is preliminary data.</text>
</comment>